<dbReference type="EMBL" id="JAGGLU010000008">
    <property type="protein sequence ID" value="MBP2058370.1"/>
    <property type="molecule type" value="Genomic_DNA"/>
</dbReference>
<dbReference type="RefSeq" id="WP_209687107.1">
    <property type="nucleotide sequence ID" value="NZ_JAGGLU010000008.1"/>
</dbReference>
<dbReference type="Proteomes" id="UP001519292">
    <property type="component" value="Unassembled WGS sequence"/>
</dbReference>
<evidence type="ECO:0000313" key="1">
    <source>
        <dbReference type="EMBL" id="MBP2058370.1"/>
    </source>
</evidence>
<evidence type="ECO:0000313" key="2">
    <source>
        <dbReference type="Proteomes" id="UP001519292"/>
    </source>
</evidence>
<keyword evidence="2" id="KW-1185">Reference proteome</keyword>
<organism evidence="1 2">
    <name type="scientific">Lactobacillus colini</name>
    <dbReference type="NCBI Taxonomy" id="1819254"/>
    <lineage>
        <taxon>Bacteria</taxon>
        <taxon>Bacillati</taxon>
        <taxon>Bacillota</taxon>
        <taxon>Bacilli</taxon>
        <taxon>Lactobacillales</taxon>
        <taxon>Lactobacillaceae</taxon>
        <taxon>Lactobacillus</taxon>
    </lineage>
</organism>
<comment type="caution">
    <text evidence="1">The sequence shown here is derived from an EMBL/GenBank/DDBJ whole genome shotgun (WGS) entry which is preliminary data.</text>
</comment>
<reference evidence="1 2" key="1">
    <citation type="submission" date="2021-03" db="EMBL/GenBank/DDBJ databases">
        <title>Genomic Encyclopedia of Type Strains, Phase IV (KMG-IV): sequencing the most valuable type-strain genomes for metagenomic binning, comparative biology and taxonomic classification.</title>
        <authorList>
            <person name="Goeker M."/>
        </authorList>
    </citation>
    <scope>NUCLEOTIDE SEQUENCE [LARGE SCALE GENOMIC DNA]</scope>
    <source>
        <strain evidence="1 2">DSM 101872</strain>
    </source>
</reference>
<accession>A0ABS4MF94</accession>
<gene>
    <name evidence="1" type="ORF">J2Z60_001549</name>
</gene>
<sequence length="118" mass="13864">MFFNSMIAFNGNELDYYMYQIINYYNQGNINSTEIEELIAGICVNYVFNSYTKNLKYVSESLKLLDRVPMTPEVFTYKVLGKYFENISKNNKQDNQEIREFLSKYGLSSIVNMLPLSK</sequence>
<proteinExistence type="predicted"/>
<name>A0ABS4MF94_9LACO</name>
<protein>
    <submittedName>
        <fullName evidence="1">Uncharacterized protein</fullName>
    </submittedName>
</protein>